<evidence type="ECO:0000313" key="4">
    <source>
        <dbReference type="Proteomes" id="UP000016923"/>
    </source>
</evidence>
<accession>S3CAK2</accession>
<protein>
    <submittedName>
        <fullName evidence="3">Uncharacterized protein</fullName>
    </submittedName>
</protein>
<feature type="region of interest" description="Disordered" evidence="2">
    <location>
        <begin position="1"/>
        <end position="21"/>
    </location>
</feature>
<organism evidence="3 4">
    <name type="scientific">Ophiostoma piceae (strain UAMH 11346)</name>
    <name type="common">Sap stain fungus</name>
    <dbReference type="NCBI Taxonomy" id="1262450"/>
    <lineage>
        <taxon>Eukaryota</taxon>
        <taxon>Fungi</taxon>
        <taxon>Dikarya</taxon>
        <taxon>Ascomycota</taxon>
        <taxon>Pezizomycotina</taxon>
        <taxon>Sordariomycetes</taxon>
        <taxon>Sordariomycetidae</taxon>
        <taxon>Ophiostomatales</taxon>
        <taxon>Ophiostomataceae</taxon>
        <taxon>Ophiostoma</taxon>
    </lineage>
</organism>
<dbReference type="InterPro" id="IPR025066">
    <property type="entry name" value="CCDC174-like"/>
</dbReference>
<dbReference type="STRING" id="1262450.S3CAK2"/>
<keyword evidence="1" id="KW-0175">Coiled coil</keyword>
<dbReference type="eggNOG" id="ENOG502QWJ9">
    <property type="taxonomic scope" value="Eukaryota"/>
</dbReference>
<feature type="compositionally biased region" description="Low complexity" evidence="2">
    <location>
        <begin position="37"/>
        <end position="49"/>
    </location>
</feature>
<dbReference type="HOGENOM" id="CLU_054813_0_0_1"/>
<dbReference type="GO" id="GO:0005634">
    <property type="term" value="C:nucleus"/>
    <property type="evidence" value="ECO:0007669"/>
    <property type="project" value="TreeGrafter"/>
</dbReference>
<dbReference type="PANTHER" id="PTHR15885">
    <property type="entry name" value="COILED-COIL DOMAIN-CONTAINING PROTEIN 174"/>
    <property type="match status" value="1"/>
</dbReference>
<name>S3CAK2_OPHP1</name>
<sequence>MPQDPNLYGQRPAKKKKTGELDLSNTLGFAAQLQSIISSKSTSSTSSSSRPGTLSASFKKRPREEEAETTSKPRSKSTKGKANWIKGPAQPAGNTPLDEHERERIRKSMASKARRYAAMQRGDYVSKEGDASSLVDFDRKWAEKNRREQSANDNDRDNRGDRDNRDSRDSSNSDDNDDSSDEYSGSDFEADRTTMVEHVDEYGRTRTISKAERDRDLRRKARAARAAQDLDEMSARPAPPTESRIIYGDIIQTGAIETAMDHIGKMPAKREDGEDDVADTHYRAGDDVRTRGAAFYAFATNDEAKRSAQMKALAEERAKTETARSQTEKARSERSAQLEARRQEMAARRATLEEKKAKKQADSFLDGLGQDFLGE</sequence>
<reference evidence="3 4" key="1">
    <citation type="journal article" date="2013" name="BMC Genomics">
        <title>The genome and transcriptome of the pine saprophyte Ophiostoma piceae, and a comparison with the bark beetle-associated pine pathogen Grosmannia clavigera.</title>
        <authorList>
            <person name="Haridas S."/>
            <person name="Wang Y."/>
            <person name="Lim L."/>
            <person name="Massoumi Alamouti S."/>
            <person name="Jackman S."/>
            <person name="Docking R."/>
            <person name="Robertson G."/>
            <person name="Birol I."/>
            <person name="Bohlmann J."/>
            <person name="Breuil C."/>
        </authorList>
    </citation>
    <scope>NUCLEOTIDE SEQUENCE [LARGE SCALE GENOMIC DNA]</scope>
    <source>
        <strain evidence="3 4">UAMH 11346</strain>
    </source>
</reference>
<feature type="compositionally biased region" description="Basic and acidic residues" evidence="2">
    <location>
        <begin position="189"/>
        <end position="217"/>
    </location>
</feature>
<dbReference type="OrthoDB" id="333551at2759"/>
<dbReference type="AlphaFoldDB" id="S3CAK2"/>
<feature type="compositionally biased region" description="Basic and acidic residues" evidence="2">
    <location>
        <begin position="313"/>
        <end position="361"/>
    </location>
</feature>
<evidence type="ECO:0000256" key="1">
    <source>
        <dbReference type="ARBA" id="ARBA00023054"/>
    </source>
</evidence>
<evidence type="ECO:0000256" key="2">
    <source>
        <dbReference type="SAM" id="MobiDB-lite"/>
    </source>
</evidence>
<feature type="region of interest" description="Disordered" evidence="2">
    <location>
        <begin position="308"/>
        <end position="375"/>
    </location>
</feature>
<dbReference type="PANTHER" id="PTHR15885:SF1">
    <property type="entry name" value="COILED-COIL DOMAIN-CONTAINING PROTEIN 174"/>
    <property type="match status" value="1"/>
</dbReference>
<proteinExistence type="predicted"/>
<feature type="region of interest" description="Disordered" evidence="2">
    <location>
        <begin position="37"/>
        <end position="246"/>
    </location>
</feature>
<dbReference type="OMA" id="HNKGAQK"/>
<feature type="compositionally biased region" description="Acidic residues" evidence="2">
    <location>
        <begin position="172"/>
        <end position="181"/>
    </location>
</feature>
<feature type="compositionally biased region" description="Basic and acidic residues" evidence="2">
    <location>
        <begin position="97"/>
        <end position="106"/>
    </location>
</feature>
<feature type="compositionally biased region" description="Basic and acidic residues" evidence="2">
    <location>
        <begin position="124"/>
        <end position="171"/>
    </location>
</feature>
<dbReference type="VEuPathDB" id="FungiDB:F503_01986"/>
<keyword evidence="4" id="KW-1185">Reference proteome</keyword>
<dbReference type="Pfam" id="PF13300">
    <property type="entry name" value="DUF4078"/>
    <property type="match status" value="1"/>
</dbReference>
<evidence type="ECO:0000313" key="3">
    <source>
        <dbReference type="EMBL" id="EPE03248.1"/>
    </source>
</evidence>
<gene>
    <name evidence="3" type="ORF">F503_01986</name>
</gene>
<dbReference type="Proteomes" id="UP000016923">
    <property type="component" value="Unassembled WGS sequence"/>
</dbReference>
<dbReference type="EMBL" id="KE148169">
    <property type="protein sequence ID" value="EPE03248.1"/>
    <property type="molecule type" value="Genomic_DNA"/>
</dbReference>